<proteinExistence type="predicted"/>
<sequence length="192" mass="22697">STLKDSEKLKNPKKRPVKEAFIIITSFLNLHDHFSSPSYKSKDNSFDAKHCSSKPNSYDKLDLGIYEDVDENSFITKNRERLRNIKSNSHNEFEKDRNYSNLLQTDTEINAEGHNDDEQMSASDYEKFYQKYQYENFKKMAAEYWNCYPDNENYLNEGVFMEGELAEIQKFQVKPLLTLPKELLTYFNSFCL</sequence>
<evidence type="ECO:0000313" key="1">
    <source>
        <dbReference type="EMBL" id="CAG8653709.1"/>
    </source>
</evidence>
<dbReference type="Proteomes" id="UP000789366">
    <property type="component" value="Unassembled WGS sequence"/>
</dbReference>
<feature type="non-terminal residue" evidence="1">
    <location>
        <position position="1"/>
    </location>
</feature>
<reference evidence="1" key="1">
    <citation type="submission" date="2021-06" db="EMBL/GenBank/DDBJ databases">
        <authorList>
            <person name="Kallberg Y."/>
            <person name="Tangrot J."/>
            <person name="Rosling A."/>
        </authorList>
    </citation>
    <scope>NUCLEOTIDE SEQUENCE</scope>
    <source>
        <strain evidence="1">28 12/20/2015</strain>
    </source>
</reference>
<accession>A0ACA9NLA9</accession>
<organism evidence="1 2">
    <name type="scientific">Cetraspora pellucida</name>
    <dbReference type="NCBI Taxonomy" id="1433469"/>
    <lineage>
        <taxon>Eukaryota</taxon>
        <taxon>Fungi</taxon>
        <taxon>Fungi incertae sedis</taxon>
        <taxon>Mucoromycota</taxon>
        <taxon>Glomeromycotina</taxon>
        <taxon>Glomeromycetes</taxon>
        <taxon>Diversisporales</taxon>
        <taxon>Gigasporaceae</taxon>
        <taxon>Cetraspora</taxon>
    </lineage>
</organism>
<evidence type="ECO:0000313" key="2">
    <source>
        <dbReference type="Proteomes" id="UP000789366"/>
    </source>
</evidence>
<feature type="non-terminal residue" evidence="1">
    <location>
        <position position="192"/>
    </location>
</feature>
<keyword evidence="2" id="KW-1185">Reference proteome</keyword>
<gene>
    <name evidence="1" type="ORF">SPELUC_LOCUS9013</name>
</gene>
<dbReference type="EMBL" id="CAJVPW010014423">
    <property type="protein sequence ID" value="CAG8653709.1"/>
    <property type="molecule type" value="Genomic_DNA"/>
</dbReference>
<protein>
    <submittedName>
        <fullName evidence="1">16398_t:CDS:1</fullName>
    </submittedName>
</protein>
<name>A0ACA9NLA9_9GLOM</name>
<comment type="caution">
    <text evidence="1">The sequence shown here is derived from an EMBL/GenBank/DDBJ whole genome shotgun (WGS) entry which is preliminary data.</text>
</comment>